<dbReference type="Pfam" id="PF19279">
    <property type="entry name" value="YegS_C"/>
    <property type="match status" value="1"/>
</dbReference>
<evidence type="ECO:0000256" key="5">
    <source>
        <dbReference type="ARBA" id="ARBA00022741"/>
    </source>
</evidence>
<evidence type="ECO:0000256" key="9">
    <source>
        <dbReference type="ARBA" id="ARBA00023098"/>
    </source>
</evidence>
<keyword evidence="4" id="KW-0479">Metal-binding</keyword>
<dbReference type="Gene3D" id="3.40.50.10330">
    <property type="entry name" value="Probable inorganic polyphosphate/atp-NAD kinase, domain 1"/>
    <property type="match status" value="1"/>
</dbReference>
<dbReference type="InterPro" id="IPR001206">
    <property type="entry name" value="Diacylglycerol_kinase_cat_dom"/>
</dbReference>
<evidence type="ECO:0000259" key="12">
    <source>
        <dbReference type="PROSITE" id="PS50146"/>
    </source>
</evidence>
<keyword evidence="11" id="KW-1208">Phospholipid metabolism</keyword>
<evidence type="ECO:0000313" key="14">
    <source>
        <dbReference type="Proteomes" id="UP000005801"/>
    </source>
</evidence>
<dbReference type="OrthoDB" id="142078at2"/>
<dbReference type="InterPro" id="IPR005218">
    <property type="entry name" value="Diacylglycerol/lipid_kinase"/>
</dbReference>
<sequence>MSKERIVAVVNPKASNGAGGKRWPKLEKALREHWPELEVRMTERQGHASTLTAEALERGADMVIAVGGDGTTNEVLGGFLDAEGRNRFPDACLGVVANGTGGDFQRMFGALAPLAQVQRLAAANIRTVDYGLVRFVDHEGEARTRAFVNMVSVGISGLVDAIVNDSGRPLGSTAAYVGASLEAISKWRNQPVTLRYDDGDAQELDLTLLCLGNGQYFGAGMHACPNAEVDSGQLEAVLLDGFRRRHIVGALGRCFKGKHIGYRGIESKTVSKVQIDPREGAEVLIDLDGEQPGKAPLSVEVVHAGLRLRIA</sequence>
<protein>
    <recommendedName>
        <fullName evidence="12">DAGKc domain-containing protein</fullName>
    </recommendedName>
</protein>
<comment type="caution">
    <text evidence="13">The sequence shown here is derived from an EMBL/GenBank/DDBJ whole genome shotgun (WGS) entry which is preliminary data.</text>
</comment>
<keyword evidence="5" id="KW-0547">Nucleotide-binding</keyword>
<keyword evidence="14" id="KW-1185">Reference proteome</keyword>
<dbReference type="PANTHER" id="PTHR12358">
    <property type="entry name" value="SPHINGOSINE KINASE"/>
    <property type="match status" value="1"/>
</dbReference>
<dbReference type="NCBIfam" id="TIGR00147">
    <property type="entry name" value="YegS/Rv2252/BmrU family lipid kinase"/>
    <property type="match status" value="1"/>
</dbReference>
<dbReference type="InterPro" id="IPR050187">
    <property type="entry name" value="Lipid_Phosphate_FormReg"/>
</dbReference>
<dbReference type="AlphaFoldDB" id="A6G5M7"/>
<dbReference type="eggNOG" id="COG1597">
    <property type="taxonomic scope" value="Bacteria"/>
</dbReference>
<dbReference type="RefSeq" id="WP_006972026.1">
    <property type="nucleotide sequence ID" value="NZ_ABCS01000026.1"/>
</dbReference>
<evidence type="ECO:0000256" key="11">
    <source>
        <dbReference type="ARBA" id="ARBA00023264"/>
    </source>
</evidence>
<keyword evidence="6" id="KW-0418">Kinase</keyword>
<dbReference type="InterPro" id="IPR045540">
    <property type="entry name" value="YegS/DAGK_C"/>
</dbReference>
<dbReference type="SUPFAM" id="SSF111331">
    <property type="entry name" value="NAD kinase/diacylglycerol kinase-like"/>
    <property type="match status" value="1"/>
</dbReference>
<dbReference type="STRING" id="391625.PPSIR1_32457"/>
<evidence type="ECO:0000256" key="4">
    <source>
        <dbReference type="ARBA" id="ARBA00022723"/>
    </source>
</evidence>
<evidence type="ECO:0000256" key="3">
    <source>
        <dbReference type="ARBA" id="ARBA00022679"/>
    </source>
</evidence>
<dbReference type="EMBL" id="ABCS01000026">
    <property type="protein sequence ID" value="EDM78808.1"/>
    <property type="molecule type" value="Genomic_DNA"/>
</dbReference>
<dbReference type="Pfam" id="PF00781">
    <property type="entry name" value="DAGK_cat"/>
    <property type="match status" value="1"/>
</dbReference>
<evidence type="ECO:0000256" key="10">
    <source>
        <dbReference type="ARBA" id="ARBA00023209"/>
    </source>
</evidence>
<dbReference type="GO" id="GO:0016301">
    <property type="term" value="F:kinase activity"/>
    <property type="evidence" value="ECO:0007669"/>
    <property type="project" value="UniProtKB-KW"/>
</dbReference>
<proteinExistence type="predicted"/>
<dbReference type="Gene3D" id="2.60.200.40">
    <property type="match status" value="1"/>
</dbReference>
<keyword evidence="8" id="KW-0460">Magnesium</keyword>
<keyword evidence="10" id="KW-0594">Phospholipid biosynthesis</keyword>
<reference evidence="13 14" key="1">
    <citation type="submission" date="2007-06" db="EMBL/GenBank/DDBJ databases">
        <authorList>
            <person name="Shimkets L."/>
            <person name="Ferriera S."/>
            <person name="Johnson J."/>
            <person name="Kravitz S."/>
            <person name="Beeson K."/>
            <person name="Sutton G."/>
            <person name="Rogers Y.-H."/>
            <person name="Friedman R."/>
            <person name="Frazier M."/>
            <person name="Venter J.C."/>
        </authorList>
    </citation>
    <scope>NUCLEOTIDE SEQUENCE [LARGE SCALE GENOMIC DNA]</scope>
    <source>
        <strain evidence="13 14">SIR-1</strain>
    </source>
</reference>
<evidence type="ECO:0000256" key="2">
    <source>
        <dbReference type="ARBA" id="ARBA00022516"/>
    </source>
</evidence>
<accession>A6G5M7</accession>
<evidence type="ECO:0000313" key="13">
    <source>
        <dbReference type="EMBL" id="EDM78808.1"/>
    </source>
</evidence>
<keyword evidence="3" id="KW-0808">Transferase</keyword>
<gene>
    <name evidence="13" type="ORF">PPSIR1_32457</name>
</gene>
<evidence type="ECO:0000256" key="7">
    <source>
        <dbReference type="ARBA" id="ARBA00022840"/>
    </source>
</evidence>
<evidence type="ECO:0000256" key="1">
    <source>
        <dbReference type="ARBA" id="ARBA00001946"/>
    </source>
</evidence>
<keyword evidence="9" id="KW-0443">Lipid metabolism</keyword>
<dbReference type="InterPro" id="IPR016064">
    <property type="entry name" value="NAD/diacylglycerol_kinase_sf"/>
</dbReference>
<comment type="cofactor">
    <cofactor evidence="1">
        <name>Mg(2+)</name>
        <dbReference type="ChEBI" id="CHEBI:18420"/>
    </cofactor>
</comment>
<dbReference type="GO" id="GO:0005524">
    <property type="term" value="F:ATP binding"/>
    <property type="evidence" value="ECO:0007669"/>
    <property type="project" value="UniProtKB-KW"/>
</dbReference>
<feature type="domain" description="DAGKc" evidence="12">
    <location>
        <begin position="1"/>
        <end position="138"/>
    </location>
</feature>
<dbReference type="Proteomes" id="UP000005801">
    <property type="component" value="Unassembled WGS sequence"/>
</dbReference>
<evidence type="ECO:0000256" key="6">
    <source>
        <dbReference type="ARBA" id="ARBA00022777"/>
    </source>
</evidence>
<dbReference type="GO" id="GO:0046872">
    <property type="term" value="F:metal ion binding"/>
    <property type="evidence" value="ECO:0007669"/>
    <property type="project" value="UniProtKB-KW"/>
</dbReference>
<keyword evidence="7" id="KW-0067">ATP-binding</keyword>
<dbReference type="GO" id="GO:0005886">
    <property type="term" value="C:plasma membrane"/>
    <property type="evidence" value="ECO:0007669"/>
    <property type="project" value="TreeGrafter"/>
</dbReference>
<dbReference type="PANTHER" id="PTHR12358:SF106">
    <property type="entry name" value="LIPID KINASE YEGS"/>
    <property type="match status" value="1"/>
</dbReference>
<dbReference type="SMART" id="SM00046">
    <property type="entry name" value="DAGKc"/>
    <property type="match status" value="1"/>
</dbReference>
<dbReference type="GO" id="GO:0008654">
    <property type="term" value="P:phospholipid biosynthetic process"/>
    <property type="evidence" value="ECO:0007669"/>
    <property type="project" value="UniProtKB-KW"/>
</dbReference>
<keyword evidence="2" id="KW-0444">Lipid biosynthesis</keyword>
<evidence type="ECO:0000256" key="8">
    <source>
        <dbReference type="ARBA" id="ARBA00022842"/>
    </source>
</evidence>
<organism evidence="13 14">
    <name type="scientific">Plesiocystis pacifica SIR-1</name>
    <dbReference type="NCBI Taxonomy" id="391625"/>
    <lineage>
        <taxon>Bacteria</taxon>
        <taxon>Pseudomonadati</taxon>
        <taxon>Myxococcota</taxon>
        <taxon>Polyangia</taxon>
        <taxon>Nannocystales</taxon>
        <taxon>Nannocystaceae</taxon>
        <taxon>Plesiocystis</taxon>
    </lineage>
</organism>
<name>A6G5M7_9BACT</name>
<dbReference type="PROSITE" id="PS50146">
    <property type="entry name" value="DAGK"/>
    <property type="match status" value="1"/>
</dbReference>
<dbReference type="InterPro" id="IPR017438">
    <property type="entry name" value="ATP-NAD_kinase_N"/>
</dbReference>